<name>A0A845RLM0_9FIRM</name>
<comment type="caution">
    <text evidence="1">The sequence shown here is derived from an EMBL/GenBank/DDBJ whole genome shotgun (WGS) entry which is preliminary data.</text>
</comment>
<evidence type="ECO:0000313" key="1">
    <source>
        <dbReference type="EMBL" id="NBI79661.1"/>
    </source>
</evidence>
<organism evidence="1 2">
    <name type="scientific">Anaerotruncus colihominis</name>
    <dbReference type="NCBI Taxonomy" id="169435"/>
    <lineage>
        <taxon>Bacteria</taxon>
        <taxon>Bacillati</taxon>
        <taxon>Bacillota</taxon>
        <taxon>Clostridia</taxon>
        <taxon>Eubacteriales</taxon>
        <taxon>Oscillospiraceae</taxon>
        <taxon>Anaerotruncus</taxon>
    </lineage>
</organism>
<dbReference type="AlphaFoldDB" id="A0A845RLM0"/>
<protein>
    <submittedName>
        <fullName evidence="1">Uncharacterized protein</fullName>
    </submittedName>
</protein>
<reference evidence="1 2" key="1">
    <citation type="submission" date="2018-08" db="EMBL/GenBank/DDBJ databases">
        <title>Murine metabolic-syndrome-specific gut microbial biobank.</title>
        <authorList>
            <person name="Liu C."/>
        </authorList>
    </citation>
    <scope>NUCLEOTIDE SEQUENCE [LARGE SCALE GENOMIC DNA]</scope>
    <source>
        <strain evidence="1 2">X69</strain>
    </source>
</reference>
<accession>A0A845RLM0</accession>
<dbReference type="EMBL" id="QXWZ01000023">
    <property type="protein sequence ID" value="NBI79661.1"/>
    <property type="molecule type" value="Genomic_DNA"/>
</dbReference>
<sequence>MIVFRRIGRLLKIENTVLCVNMYQKESRGCLKNQNLRIFQTSLKSVPVFSVLCSLLFTKTRQLLSTRS</sequence>
<evidence type="ECO:0000313" key="2">
    <source>
        <dbReference type="Proteomes" id="UP000446348"/>
    </source>
</evidence>
<gene>
    <name evidence="1" type="ORF">D3Z39_12435</name>
</gene>
<proteinExistence type="predicted"/>
<dbReference type="Proteomes" id="UP000446348">
    <property type="component" value="Unassembled WGS sequence"/>
</dbReference>